<evidence type="ECO:0000313" key="2">
    <source>
        <dbReference type="Proteomes" id="UP000034696"/>
    </source>
</evidence>
<name>A0A0G1M746_9BACT</name>
<organism evidence="1 2">
    <name type="scientific">Candidatus Giovannonibacteria bacterium GW2011_GWA2_45_21</name>
    <dbReference type="NCBI Taxonomy" id="1618649"/>
    <lineage>
        <taxon>Bacteria</taxon>
        <taxon>Candidatus Giovannoniibacteriota</taxon>
    </lineage>
</organism>
<dbReference type="Proteomes" id="UP000034696">
    <property type="component" value="Unassembled WGS sequence"/>
</dbReference>
<protein>
    <submittedName>
        <fullName evidence="1">Uncharacterized protein</fullName>
    </submittedName>
</protein>
<feature type="non-terminal residue" evidence="1">
    <location>
        <position position="1"/>
    </location>
</feature>
<evidence type="ECO:0000313" key="1">
    <source>
        <dbReference type="EMBL" id="KKU03927.1"/>
    </source>
</evidence>
<dbReference type="AlphaFoldDB" id="A0A0G1M746"/>
<sequence length="32" mass="3754">FEEKFTFVETAPDCGCLAWVWKSQVAEFRNSK</sequence>
<comment type="caution">
    <text evidence="1">The sequence shown here is derived from an EMBL/GenBank/DDBJ whole genome shotgun (WGS) entry which is preliminary data.</text>
</comment>
<reference evidence="1 2" key="1">
    <citation type="journal article" date="2015" name="Nature">
        <title>rRNA introns, odd ribosomes, and small enigmatic genomes across a large radiation of phyla.</title>
        <authorList>
            <person name="Brown C.T."/>
            <person name="Hug L.A."/>
            <person name="Thomas B.C."/>
            <person name="Sharon I."/>
            <person name="Castelle C.J."/>
            <person name="Singh A."/>
            <person name="Wilkins M.J."/>
            <person name="Williams K.H."/>
            <person name="Banfield J.F."/>
        </authorList>
    </citation>
    <scope>NUCLEOTIDE SEQUENCE [LARGE SCALE GENOMIC DNA]</scope>
</reference>
<proteinExistence type="predicted"/>
<accession>A0A0G1M746</accession>
<dbReference type="EMBL" id="LCKT01000031">
    <property type="protein sequence ID" value="KKU03927.1"/>
    <property type="molecule type" value="Genomic_DNA"/>
</dbReference>
<gene>
    <name evidence="1" type="ORF">UX06_C0031G0001</name>
</gene>